<feature type="domain" description="PIN" evidence="1">
    <location>
        <begin position="4"/>
        <end position="58"/>
    </location>
</feature>
<comment type="caution">
    <text evidence="2">The sequence shown here is derived from an EMBL/GenBank/DDBJ whole genome shotgun (WGS) entry which is preliminary data.</text>
</comment>
<evidence type="ECO:0000313" key="2">
    <source>
        <dbReference type="EMBL" id="MBJ7879196.1"/>
    </source>
</evidence>
<dbReference type="Pfam" id="PF13638">
    <property type="entry name" value="PIN_4"/>
    <property type="match status" value="1"/>
</dbReference>
<dbReference type="Proteomes" id="UP000662373">
    <property type="component" value="Unassembled WGS sequence"/>
</dbReference>
<proteinExistence type="predicted"/>
<dbReference type="SUPFAM" id="SSF88723">
    <property type="entry name" value="PIN domain-like"/>
    <property type="match status" value="1"/>
</dbReference>
<dbReference type="RefSeq" id="WP_199596642.1">
    <property type="nucleotide sequence ID" value="NZ_JAEHJZ010000001.1"/>
</dbReference>
<evidence type="ECO:0000259" key="1">
    <source>
        <dbReference type="Pfam" id="PF13638"/>
    </source>
</evidence>
<evidence type="ECO:0000313" key="3">
    <source>
        <dbReference type="Proteomes" id="UP000662373"/>
    </source>
</evidence>
<organism evidence="2 3">
    <name type="scientific">Gelidibacter salicanalis</name>
    <dbReference type="NCBI Taxonomy" id="291193"/>
    <lineage>
        <taxon>Bacteria</taxon>
        <taxon>Pseudomonadati</taxon>
        <taxon>Bacteroidota</taxon>
        <taxon>Flavobacteriia</taxon>
        <taxon>Flavobacteriales</taxon>
        <taxon>Flavobacteriaceae</taxon>
        <taxon>Gelidibacter</taxon>
    </lineage>
</organism>
<name>A0A934NG61_9FLAO</name>
<dbReference type="InterPro" id="IPR029060">
    <property type="entry name" value="PIN-like_dom_sf"/>
</dbReference>
<sequence>MRKIILDTNILLRQPRILGLEIPNTEFLIPLDVIEELNIRAQNRGAKFDRRIDLIEKANLQGTITIINVDSPTIQQYRKLLKSNKLSGTDLSIIAIYNPI</sequence>
<accession>A0A934NG61</accession>
<dbReference type="EMBL" id="JAEHJZ010000001">
    <property type="protein sequence ID" value="MBJ7879196.1"/>
    <property type="molecule type" value="Genomic_DNA"/>
</dbReference>
<keyword evidence="3" id="KW-1185">Reference proteome</keyword>
<protein>
    <recommendedName>
        <fullName evidence="1">PIN domain-containing protein</fullName>
    </recommendedName>
</protein>
<dbReference type="AlphaFoldDB" id="A0A934NG61"/>
<gene>
    <name evidence="2" type="ORF">JEM65_00795</name>
</gene>
<dbReference type="InterPro" id="IPR002716">
    <property type="entry name" value="PIN_dom"/>
</dbReference>
<reference evidence="2 3" key="1">
    <citation type="submission" date="2020-09" db="EMBL/GenBank/DDBJ databases">
        <title>Draft genome of Gelidibacter salicanalis PAMC21136.</title>
        <authorList>
            <person name="Park H."/>
        </authorList>
    </citation>
    <scope>NUCLEOTIDE SEQUENCE [LARGE SCALE GENOMIC DNA]</scope>
    <source>
        <strain evidence="2 3">PAMC21136</strain>
    </source>
</reference>